<gene>
    <name evidence="1" type="ORF">ACFOHL_07895</name>
</gene>
<protein>
    <recommendedName>
        <fullName evidence="3">Flagellar assembly protein FliH/Type III secretion system HrpE domain-containing protein</fullName>
    </recommendedName>
</protein>
<sequence length="237" mass="26851">MANGAMSIKGSVQSFIPGLVNNSEPLVPEVKLEVDRLKETKRALFELSSMQRTALLDELFFDDIEVLKKQAHEEAYAHALEEAKGKQEKKLESKLNTLDEHIEAFSSVIDNIKASDKWEIPDENLIKEVVLKSVLHITSDMLDLPENNVEIFNRVLRTHISEKPKILYIPSGLHTLLERLNKLDAMADKIEIQPDPSLEKGSFRLELQKSGIEYSLKNTLAEYTSILVETNIQLDGE</sequence>
<dbReference type="RefSeq" id="WP_376919680.1">
    <property type="nucleotide sequence ID" value="NZ_JBHRSW010000014.1"/>
</dbReference>
<reference evidence="2" key="1">
    <citation type="journal article" date="2019" name="Int. J. Syst. Evol. Microbiol.">
        <title>The Global Catalogue of Microorganisms (GCM) 10K type strain sequencing project: providing services to taxonomists for standard genome sequencing and annotation.</title>
        <authorList>
            <consortium name="The Broad Institute Genomics Platform"/>
            <consortium name="The Broad Institute Genome Sequencing Center for Infectious Disease"/>
            <person name="Wu L."/>
            <person name="Ma J."/>
        </authorList>
    </citation>
    <scope>NUCLEOTIDE SEQUENCE [LARGE SCALE GENOMIC DNA]</scope>
    <source>
        <strain evidence="2">KCTC 52473</strain>
    </source>
</reference>
<dbReference type="Proteomes" id="UP001595478">
    <property type="component" value="Unassembled WGS sequence"/>
</dbReference>
<evidence type="ECO:0008006" key="3">
    <source>
        <dbReference type="Google" id="ProtNLM"/>
    </source>
</evidence>
<accession>A0ABV7FSV0</accession>
<keyword evidence="2" id="KW-1185">Reference proteome</keyword>
<evidence type="ECO:0000313" key="2">
    <source>
        <dbReference type="Proteomes" id="UP001595478"/>
    </source>
</evidence>
<comment type="caution">
    <text evidence="1">The sequence shown here is derived from an EMBL/GenBank/DDBJ whole genome shotgun (WGS) entry which is preliminary data.</text>
</comment>
<evidence type="ECO:0000313" key="1">
    <source>
        <dbReference type="EMBL" id="MFC3121541.1"/>
    </source>
</evidence>
<dbReference type="EMBL" id="JBHRSW010000014">
    <property type="protein sequence ID" value="MFC3121541.1"/>
    <property type="molecule type" value="Genomic_DNA"/>
</dbReference>
<proteinExistence type="predicted"/>
<name>A0ABV7FSV0_9ALTE</name>
<organism evidence="1 2">
    <name type="scientific">Agaribacter flavus</name>
    <dbReference type="NCBI Taxonomy" id="1902781"/>
    <lineage>
        <taxon>Bacteria</taxon>
        <taxon>Pseudomonadati</taxon>
        <taxon>Pseudomonadota</taxon>
        <taxon>Gammaproteobacteria</taxon>
        <taxon>Alteromonadales</taxon>
        <taxon>Alteromonadaceae</taxon>
        <taxon>Agaribacter</taxon>
    </lineage>
</organism>